<dbReference type="AlphaFoldDB" id="A0A2T8KM23"/>
<dbReference type="Proteomes" id="UP000243499">
    <property type="component" value="Chromosome 3"/>
</dbReference>
<name>A0A2T8KM23_9POAL</name>
<gene>
    <name evidence="1" type="ORF">PAHAL_3G489800</name>
</gene>
<dbReference type="EMBL" id="CM008048">
    <property type="protein sequence ID" value="PVH63194.1"/>
    <property type="molecule type" value="Genomic_DNA"/>
</dbReference>
<reference evidence="1" key="1">
    <citation type="submission" date="2018-04" db="EMBL/GenBank/DDBJ databases">
        <title>WGS assembly of Panicum hallii.</title>
        <authorList>
            <person name="Lovell J."/>
            <person name="Jenkins J."/>
            <person name="Lowry D."/>
            <person name="Mamidi S."/>
            <person name="Sreedasyam A."/>
            <person name="Weng X."/>
            <person name="Barry K."/>
            <person name="Bonette J."/>
            <person name="Campitelli B."/>
            <person name="Daum C."/>
            <person name="Gordon S."/>
            <person name="Gould B."/>
            <person name="Lipzen A."/>
            <person name="Macqueen A."/>
            <person name="Palacio-Mejia J."/>
            <person name="Plott C."/>
            <person name="Shakirov E."/>
            <person name="Shu S."/>
            <person name="Yoshinaga Y."/>
            <person name="Zane M."/>
            <person name="Rokhsar D."/>
            <person name="Grimwood J."/>
            <person name="Schmutz J."/>
            <person name="Juenger T."/>
        </authorList>
    </citation>
    <scope>NUCLEOTIDE SEQUENCE [LARGE SCALE GENOMIC DNA]</scope>
    <source>
        <strain evidence="1">FIL2</strain>
    </source>
</reference>
<sequence length="89" mass="9640">MIQASTHAPVTHCMIDGPLEDSWATQLASTSTRMNAKLQALLYGDLVGRPVCYKMPAALSFPAVLLSVSLLQPVRMCVCFSAAFRARGR</sequence>
<organism evidence="1">
    <name type="scientific">Panicum hallii</name>
    <dbReference type="NCBI Taxonomy" id="206008"/>
    <lineage>
        <taxon>Eukaryota</taxon>
        <taxon>Viridiplantae</taxon>
        <taxon>Streptophyta</taxon>
        <taxon>Embryophyta</taxon>
        <taxon>Tracheophyta</taxon>
        <taxon>Spermatophyta</taxon>
        <taxon>Magnoliopsida</taxon>
        <taxon>Liliopsida</taxon>
        <taxon>Poales</taxon>
        <taxon>Poaceae</taxon>
        <taxon>PACMAD clade</taxon>
        <taxon>Panicoideae</taxon>
        <taxon>Panicodae</taxon>
        <taxon>Paniceae</taxon>
        <taxon>Panicinae</taxon>
        <taxon>Panicum</taxon>
        <taxon>Panicum sect. Panicum</taxon>
    </lineage>
</organism>
<proteinExistence type="predicted"/>
<dbReference type="Gramene" id="PVH63194">
    <property type="protein sequence ID" value="PVH63194"/>
    <property type="gene ID" value="PAHAL_3G489800"/>
</dbReference>
<evidence type="ECO:0000313" key="1">
    <source>
        <dbReference type="EMBL" id="PVH63194.1"/>
    </source>
</evidence>
<protein>
    <submittedName>
        <fullName evidence="1">Uncharacterized protein</fullName>
    </submittedName>
</protein>
<accession>A0A2T8KM23</accession>